<gene>
    <name evidence="6" type="primary">LOC109462243</name>
</gene>
<reference evidence="6" key="1">
    <citation type="submission" date="2025-08" db="UniProtKB">
        <authorList>
            <consortium name="RefSeq"/>
        </authorList>
    </citation>
    <scope>IDENTIFICATION</scope>
    <source>
        <tissue evidence="6">Gonad</tissue>
    </source>
</reference>
<keyword evidence="1" id="KW-1015">Disulfide bond</keyword>
<name>A0A6P4YBY7_BRABE</name>
<proteinExistence type="predicted"/>
<accession>A0A6P4YBY7</accession>
<dbReference type="PANTHER" id="PTHR10800:SF4">
    <property type="entry name" value="PULMONARY SURFACTANT-ASSOCIATED PROTEIN C"/>
    <property type="match status" value="1"/>
</dbReference>
<sequence>MTSCDEKKALPPADFSLGGASPHDIARIKEQILEGNQKRRKIVIGVTCGVLAVLIVLGILLGVYLNHDTMKSRHLKFRDGNKLYWETVETDEDEGTDTFYTEGGNGAAAVMFDHKKELKAYKFSGRDICYIVPEEKGEDEKVKEVAKELQNIQEGSTEDVKNGGRRKMALDESRPETPELSEAMGLFCGDLEPRWATIELPDNDDASSDIVLIAPGTFGRTVWSIADTSGEQKSRVKRGWWGRRRRRRSFSGSVYGGYNGGWYVGVSISWSW</sequence>
<evidence type="ECO:0000313" key="6">
    <source>
        <dbReference type="RefSeq" id="XP_019614366.1"/>
    </source>
</evidence>
<evidence type="ECO:0000256" key="3">
    <source>
        <dbReference type="SAM" id="Phobius"/>
    </source>
</evidence>
<evidence type="ECO:0000313" key="5">
    <source>
        <dbReference type="Proteomes" id="UP000515135"/>
    </source>
</evidence>
<keyword evidence="3" id="KW-0472">Membrane</keyword>
<feature type="transmembrane region" description="Helical" evidence="3">
    <location>
        <begin position="42"/>
        <end position="65"/>
    </location>
</feature>
<dbReference type="GO" id="GO:0005576">
    <property type="term" value="C:extracellular region"/>
    <property type="evidence" value="ECO:0007669"/>
    <property type="project" value="InterPro"/>
</dbReference>
<feature type="region of interest" description="Disordered" evidence="2">
    <location>
        <begin position="153"/>
        <end position="178"/>
    </location>
</feature>
<dbReference type="PROSITE" id="PS50869">
    <property type="entry name" value="BRICHOS"/>
    <property type="match status" value="1"/>
</dbReference>
<keyword evidence="5" id="KW-1185">Reference proteome</keyword>
<keyword evidence="3" id="KW-0812">Transmembrane</keyword>
<protein>
    <submittedName>
        <fullName evidence="6">Uncharacterized protein LOC109462243</fullName>
    </submittedName>
</protein>
<dbReference type="PANTHER" id="PTHR10800">
    <property type="entry name" value="PULMONARY SURFACTANT-ASSOCIATED PROTEIN C"/>
    <property type="match status" value="1"/>
</dbReference>
<feature type="domain" description="BRICHOS" evidence="4">
    <location>
        <begin position="102"/>
        <end position="196"/>
    </location>
</feature>
<feature type="compositionally biased region" description="Basic and acidic residues" evidence="2">
    <location>
        <begin position="158"/>
        <end position="177"/>
    </location>
</feature>
<evidence type="ECO:0000256" key="2">
    <source>
        <dbReference type="SAM" id="MobiDB-lite"/>
    </source>
</evidence>
<evidence type="ECO:0000259" key="4">
    <source>
        <dbReference type="PROSITE" id="PS50869"/>
    </source>
</evidence>
<dbReference type="GeneID" id="109462243"/>
<dbReference type="InterPro" id="IPR001729">
    <property type="entry name" value="SP-C"/>
</dbReference>
<dbReference type="OrthoDB" id="10047072at2759"/>
<dbReference type="GO" id="GO:0007585">
    <property type="term" value="P:respiratory gaseous exchange by respiratory system"/>
    <property type="evidence" value="ECO:0007669"/>
    <property type="project" value="InterPro"/>
</dbReference>
<dbReference type="AlphaFoldDB" id="A0A6P4YBY7"/>
<evidence type="ECO:0000256" key="1">
    <source>
        <dbReference type="ARBA" id="ARBA00023157"/>
    </source>
</evidence>
<dbReference type="KEGG" id="bbel:109462243"/>
<organism evidence="5 6">
    <name type="scientific">Branchiostoma belcheri</name>
    <name type="common">Amphioxus</name>
    <dbReference type="NCBI Taxonomy" id="7741"/>
    <lineage>
        <taxon>Eukaryota</taxon>
        <taxon>Metazoa</taxon>
        <taxon>Chordata</taxon>
        <taxon>Cephalochordata</taxon>
        <taxon>Leptocardii</taxon>
        <taxon>Amphioxiformes</taxon>
        <taxon>Branchiostomatidae</taxon>
        <taxon>Branchiostoma</taxon>
    </lineage>
</organism>
<keyword evidence="3" id="KW-1133">Transmembrane helix</keyword>
<dbReference type="Gene3D" id="3.30.390.150">
    <property type="match status" value="1"/>
</dbReference>
<dbReference type="RefSeq" id="XP_019614366.1">
    <property type="nucleotide sequence ID" value="XM_019758807.1"/>
</dbReference>
<dbReference type="Proteomes" id="UP000515135">
    <property type="component" value="Unplaced"/>
</dbReference>
<dbReference type="InterPro" id="IPR007084">
    <property type="entry name" value="BRICHOS_dom"/>
</dbReference>